<dbReference type="InterPro" id="IPR012319">
    <property type="entry name" value="FPG_cat"/>
</dbReference>
<organism evidence="12 13">
    <name type="scientific">Williamsia sterculiae</name>
    <dbReference type="NCBI Taxonomy" id="1344003"/>
    <lineage>
        <taxon>Bacteria</taxon>
        <taxon>Bacillati</taxon>
        <taxon>Actinomycetota</taxon>
        <taxon>Actinomycetes</taxon>
        <taxon>Mycobacteriales</taxon>
        <taxon>Nocardiaceae</taxon>
        <taxon>Williamsia</taxon>
    </lineage>
</organism>
<evidence type="ECO:0000256" key="2">
    <source>
        <dbReference type="ARBA" id="ARBA00009409"/>
    </source>
</evidence>
<evidence type="ECO:0000259" key="11">
    <source>
        <dbReference type="PROSITE" id="PS51068"/>
    </source>
</evidence>
<dbReference type="AlphaFoldDB" id="A0A1N7H3J5"/>
<dbReference type="PANTHER" id="PTHR22993">
    <property type="entry name" value="FORMAMIDOPYRIMIDINE-DNA GLYCOSYLASE"/>
    <property type="match status" value="1"/>
</dbReference>
<dbReference type="SMART" id="SM01232">
    <property type="entry name" value="H2TH"/>
    <property type="match status" value="1"/>
</dbReference>
<sequence>MGRSPTTGYTEDMPELPEVENARQVIEKALDRDIVDVDDRDEFECRPHRPGEIADALMGGRLVAAHRQGKAMWCEVRNADGSAGPTLGVHLGMGGRVIVTGPEGESGSRYAGGDPHVGERPTDKPEWTRFSITFDDGGMLRLFDKRRLGRVRLEPDIDALGPDAGEVTREQFRDLVGASTAPIKARLLDQGAISGIGNLLADEVLWETALSPSRPAKTLSTDEIDDLRRVLRRSIRSAIRKGGVHTGEIIPFRHADASCPRCGAPMKRGTVGGRTTWFCSREQG</sequence>
<keyword evidence="7" id="KW-0456">Lyase</keyword>
<dbReference type="GO" id="GO:0003906">
    <property type="term" value="F:DNA-(apurinic or apyrimidinic site) endonuclease activity"/>
    <property type="evidence" value="ECO:0007669"/>
    <property type="project" value="InterPro"/>
</dbReference>
<dbReference type="GO" id="GO:0003684">
    <property type="term" value="F:damaged DNA binding"/>
    <property type="evidence" value="ECO:0007669"/>
    <property type="project" value="InterPro"/>
</dbReference>
<dbReference type="PROSITE" id="PS51068">
    <property type="entry name" value="FPG_CAT"/>
    <property type="match status" value="1"/>
</dbReference>
<proteinExistence type="inferred from homology"/>
<reference evidence="12 13" key="1">
    <citation type="submission" date="2017-01" db="EMBL/GenBank/DDBJ databases">
        <authorList>
            <person name="Mah S.A."/>
            <person name="Swanson W.J."/>
            <person name="Moy G.W."/>
            <person name="Vacquier V.D."/>
        </authorList>
    </citation>
    <scope>NUCLEOTIDE SEQUENCE [LARGE SCALE GENOMIC DNA]</scope>
    <source>
        <strain evidence="12 13">CPCC 203464</strain>
    </source>
</reference>
<dbReference type="InterPro" id="IPR010979">
    <property type="entry name" value="Ribosomal_uS13-like_H2TH"/>
</dbReference>
<dbReference type="SUPFAM" id="SSF46946">
    <property type="entry name" value="S13-like H2TH domain"/>
    <property type="match status" value="1"/>
</dbReference>
<dbReference type="SUPFAM" id="SSF57716">
    <property type="entry name" value="Glucocorticoid receptor-like (DNA-binding domain)"/>
    <property type="match status" value="1"/>
</dbReference>
<dbReference type="Pfam" id="PF06831">
    <property type="entry name" value="H2TH"/>
    <property type="match status" value="1"/>
</dbReference>
<keyword evidence="4" id="KW-0378">Hydrolase</keyword>
<keyword evidence="6" id="KW-0234">DNA repair</keyword>
<dbReference type="STRING" id="1344003.SAMN05445060_3474"/>
<dbReference type="GO" id="GO:0008270">
    <property type="term" value="F:zinc ion binding"/>
    <property type="evidence" value="ECO:0007669"/>
    <property type="project" value="InterPro"/>
</dbReference>
<evidence type="ECO:0000313" key="13">
    <source>
        <dbReference type="Proteomes" id="UP000186218"/>
    </source>
</evidence>
<keyword evidence="8" id="KW-0511">Multifunctional enzyme</keyword>
<dbReference type="InterPro" id="IPR015886">
    <property type="entry name" value="H2TH_FPG"/>
</dbReference>
<dbReference type="Proteomes" id="UP000186218">
    <property type="component" value="Unassembled WGS sequence"/>
</dbReference>
<dbReference type="GO" id="GO:0006284">
    <property type="term" value="P:base-excision repair"/>
    <property type="evidence" value="ECO:0007669"/>
    <property type="project" value="InterPro"/>
</dbReference>
<dbReference type="GO" id="GO:0016829">
    <property type="term" value="F:lyase activity"/>
    <property type="evidence" value="ECO:0007669"/>
    <property type="project" value="UniProtKB-KW"/>
</dbReference>
<comment type="similarity">
    <text evidence="2">Belongs to the FPG family.</text>
</comment>
<dbReference type="Pfam" id="PF01149">
    <property type="entry name" value="Fapy_DNA_glyco"/>
    <property type="match status" value="1"/>
</dbReference>
<evidence type="ECO:0000313" key="12">
    <source>
        <dbReference type="EMBL" id="SIS19401.1"/>
    </source>
</evidence>
<evidence type="ECO:0000256" key="9">
    <source>
        <dbReference type="ARBA" id="ARBA00023295"/>
    </source>
</evidence>
<dbReference type="Gene3D" id="1.10.8.50">
    <property type="match status" value="1"/>
</dbReference>
<accession>A0A1N7H3J5</accession>
<evidence type="ECO:0000256" key="10">
    <source>
        <dbReference type="SAM" id="MobiDB-lite"/>
    </source>
</evidence>
<keyword evidence="5" id="KW-0238">DNA-binding</keyword>
<evidence type="ECO:0000256" key="6">
    <source>
        <dbReference type="ARBA" id="ARBA00023204"/>
    </source>
</evidence>
<evidence type="ECO:0000256" key="1">
    <source>
        <dbReference type="ARBA" id="ARBA00001668"/>
    </source>
</evidence>
<evidence type="ECO:0000256" key="5">
    <source>
        <dbReference type="ARBA" id="ARBA00023125"/>
    </source>
</evidence>
<evidence type="ECO:0000256" key="7">
    <source>
        <dbReference type="ARBA" id="ARBA00023239"/>
    </source>
</evidence>
<protein>
    <submittedName>
        <fullName evidence="12">Formamidopyrimidine-DNA glycosylase</fullName>
    </submittedName>
</protein>
<evidence type="ECO:0000256" key="8">
    <source>
        <dbReference type="ARBA" id="ARBA00023268"/>
    </source>
</evidence>
<comment type="catalytic activity">
    <reaction evidence="1">
        <text>Hydrolysis of DNA containing ring-opened 7-methylguanine residues, releasing 2,6-diamino-4-hydroxy-5-(N-methyl)formamidopyrimidine.</text>
        <dbReference type="EC" id="3.2.2.23"/>
    </reaction>
</comment>
<evidence type="ECO:0000256" key="3">
    <source>
        <dbReference type="ARBA" id="ARBA00022763"/>
    </source>
</evidence>
<keyword evidence="13" id="KW-1185">Reference proteome</keyword>
<keyword evidence="3" id="KW-0227">DNA damage</keyword>
<dbReference type="PANTHER" id="PTHR22993:SF9">
    <property type="entry name" value="FORMAMIDOPYRIMIDINE-DNA GLYCOSYLASE"/>
    <property type="match status" value="1"/>
</dbReference>
<feature type="domain" description="Formamidopyrimidine-DNA glycosylase catalytic" evidence="11">
    <location>
        <begin position="14"/>
        <end position="149"/>
    </location>
</feature>
<name>A0A1N7H3J5_9NOCA</name>
<dbReference type="SMART" id="SM00898">
    <property type="entry name" value="Fapy_DNA_glyco"/>
    <property type="match status" value="1"/>
</dbReference>
<keyword evidence="9" id="KW-0326">Glycosidase</keyword>
<dbReference type="InterPro" id="IPR035937">
    <property type="entry name" value="FPG_N"/>
</dbReference>
<evidence type="ECO:0000256" key="4">
    <source>
        <dbReference type="ARBA" id="ARBA00022801"/>
    </source>
</evidence>
<dbReference type="EMBL" id="FTNT01000011">
    <property type="protein sequence ID" value="SIS19401.1"/>
    <property type="molecule type" value="Genomic_DNA"/>
</dbReference>
<dbReference type="SUPFAM" id="SSF81624">
    <property type="entry name" value="N-terminal domain of MutM-like DNA repair proteins"/>
    <property type="match status" value="1"/>
</dbReference>
<feature type="region of interest" description="Disordered" evidence="10">
    <location>
        <begin position="103"/>
        <end position="123"/>
    </location>
</feature>
<dbReference type="Gene3D" id="3.20.190.10">
    <property type="entry name" value="MutM-like, N-terminal"/>
    <property type="match status" value="1"/>
</dbReference>
<gene>
    <name evidence="12" type="ORF">SAMN05445060_3474</name>
</gene>
<dbReference type="GO" id="GO:0034039">
    <property type="term" value="F:8-oxo-7,8-dihydroguanine DNA N-glycosylase activity"/>
    <property type="evidence" value="ECO:0007669"/>
    <property type="project" value="TreeGrafter"/>
</dbReference>